<organism evidence="1">
    <name type="scientific">Bacteroides fragilis</name>
    <dbReference type="NCBI Taxonomy" id="817"/>
    <lineage>
        <taxon>Bacteria</taxon>
        <taxon>Pseudomonadati</taxon>
        <taxon>Bacteroidota</taxon>
        <taxon>Bacteroidia</taxon>
        <taxon>Bacteroidales</taxon>
        <taxon>Bacteroidaceae</taxon>
        <taxon>Bacteroides</taxon>
    </lineage>
</organism>
<dbReference type="EMBL" id="JMZZ02000225">
    <property type="protein sequence ID" value="KFX72930.1"/>
    <property type="molecule type" value="Genomic_DNA"/>
</dbReference>
<comment type="caution">
    <text evidence="1">The sequence shown here is derived from an EMBL/GenBank/DDBJ whole genome shotgun (WGS) entry which is preliminary data.</text>
</comment>
<dbReference type="PATRIC" id="fig|817.53.peg.4456"/>
<proteinExistence type="predicted"/>
<accession>A0A0I9S5Q8</accession>
<protein>
    <submittedName>
        <fullName evidence="1">Uncharacterized protein</fullName>
    </submittedName>
</protein>
<reference evidence="1" key="2">
    <citation type="submission" date="2014-07" db="EMBL/GenBank/DDBJ databases">
        <title>Genetics and epidemiology of antimicrobial resistance in B. fragilis group.</title>
        <authorList>
            <person name="Sydenham T.V."/>
            <person name="Hasman H."/>
            <person name="Kemp M."/>
            <person name="Justesen U.S."/>
        </authorList>
    </citation>
    <scope>NUCLEOTIDE SEQUENCE [LARGE SCALE GENOMIC DNA]</scope>
    <source>
        <strain evidence="1">DCMOUH0018B</strain>
    </source>
</reference>
<gene>
    <name evidence="1" type="ORF">EE52_0221560</name>
</gene>
<name>A0A0I9S5Q8_BACFG</name>
<sequence>MHANGNQIMEGKVLDEQVKIRIFEAFRQSCFLFDETSGQCAYMGSVRKCDGKCRLMLRFKQNLDKLFC</sequence>
<reference evidence="1" key="1">
    <citation type="book" date="2014" name="THE 24TH EUROPEAN CONGRESS OF CLINICAL MICROBIOLOGY AND INFECTIOUS DISEASES" publisher="ECCMID 2014" city="Barcelona, Spain">
        <title>Identification of resistance genes in three multidrug-resistant Bacteroides fragilis isolates by whole genome sequencing.</title>
        <editorList>
            <person name="Unknown"/>
            <person name="A."/>
        </editorList>
        <authorList>
            <person name="Sydenham T.V."/>
            <person name="Hasman H."/>
            <person name="Wang M."/>
            <person name="Soki J."/>
            <person name="Nagy E."/>
            <person name="Justesen U.S."/>
        </authorList>
    </citation>
    <scope>NUCLEOTIDE SEQUENCE</scope>
    <source>
        <strain evidence="1">DCMOUH0018B</strain>
    </source>
</reference>
<dbReference type="AlphaFoldDB" id="A0A0I9S5Q8"/>
<evidence type="ECO:0000313" key="1">
    <source>
        <dbReference type="EMBL" id="KFX72930.1"/>
    </source>
</evidence>